<sequence>MELDIITPFATELRELHRISSLKEHEKLHATLLGVALAALKVRVHRGEPDAVREVWDMRDKTFLSIDLEWNERDPSQVLEWGYAAVRCGSLKPRGEWPPNPESAYRRRHYIVADFANKVENKHCPNFPGAYAFGDSAVVSSTQLPRIIQSIISLASPDSEDVANTLVLVAHGASGDLSRLREMDIQLPSNVLIIDTSSFERQLYKQGLRDPMQDRSGSPRKTSSTISLGRLLDSLGVDVNCKLHNAGNDAFLALLAFQLLLDPDNTKVPQLGIPEETVRPFRSSSALFPIAPVPSASADQSDTSAAARIDSRLQRKEEHMTGSTRRENIELVQLSKHMSELMYKHNFINNLRPASP</sequence>
<name>A0A2H3J6B7_WOLCO</name>
<protein>
    <recommendedName>
        <fullName evidence="1">Gfd2/YDR514C-like C-terminal domain-containing protein</fullName>
    </recommendedName>
</protein>
<dbReference type="InterPro" id="IPR048519">
    <property type="entry name" value="Gfd2/YDR514C-like_C"/>
</dbReference>
<evidence type="ECO:0000313" key="3">
    <source>
        <dbReference type="Proteomes" id="UP000218811"/>
    </source>
</evidence>
<evidence type="ECO:0000259" key="1">
    <source>
        <dbReference type="Pfam" id="PF21762"/>
    </source>
</evidence>
<organism evidence="2 3">
    <name type="scientific">Wolfiporia cocos (strain MD-104)</name>
    <name type="common">Brown rot fungus</name>
    <dbReference type="NCBI Taxonomy" id="742152"/>
    <lineage>
        <taxon>Eukaryota</taxon>
        <taxon>Fungi</taxon>
        <taxon>Dikarya</taxon>
        <taxon>Basidiomycota</taxon>
        <taxon>Agaricomycotina</taxon>
        <taxon>Agaricomycetes</taxon>
        <taxon>Polyporales</taxon>
        <taxon>Phaeolaceae</taxon>
        <taxon>Wolfiporia</taxon>
    </lineage>
</organism>
<accession>A0A2H3J6B7</accession>
<dbReference type="GO" id="GO:0003676">
    <property type="term" value="F:nucleic acid binding"/>
    <property type="evidence" value="ECO:0007669"/>
    <property type="project" value="InterPro"/>
</dbReference>
<dbReference type="SUPFAM" id="SSF53098">
    <property type="entry name" value="Ribonuclease H-like"/>
    <property type="match status" value="1"/>
</dbReference>
<dbReference type="Proteomes" id="UP000218811">
    <property type="component" value="Unassembled WGS sequence"/>
</dbReference>
<feature type="domain" description="Gfd2/YDR514C-like C-terminal" evidence="1">
    <location>
        <begin position="62"/>
        <end position="257"/>
    </location>
</feature>
<dbReference type="InterPro" id="IPR012337">
    <property type="entry name" value="RNaseH-like_sf"/>
</dbReference>
<keyword evidence="3" id="KW-1185">Reference proteome</keyword>
<dbReference type="GO" id="GO:0005634">
    <property type="term" value="C:nucleus"/>
    <property type="evidence" value="ECO:0007669"/>
    <property type="project" value="TreeGrafter"/>
</dbReference>
<dbReference type="Gene3D" id="3.30.420.10">
    <property type="entry name" value="Ribonuclease H-like superfamily/Ribonuclease H"/>
    <property type="match status" value="1"/>
</dbReference>
<dbReference type="PANTHER" id="PTHR28083">
    <property type="entry name" value="GOOD FOR FULL DBP5 ACTIVITY PROTEIN 2"/>
    <property type="match status" value="1"/>
</dbReference>
<dbReference type="STRING" id="742152.A0A2H3J6B7"/>
<reference evidence="2 3" key="1">
    <citation type="journal article" date="2012" name="Science">
        <title>The Paleozoic origin of enzymatic lignin decomposition reconstructed from 31 fungal genomes.</title>
        <authorList>
            <person name="Floudas D."/>
            <person name="Binder M."/>
            <person name="Riley R."/>
            <person name="Barry K."/>
            <person name="Blanchette R.A."/>
            <person name="Henrissat B."/>
            <person name="Martinez A.T."/>
            <person name="Otillar R."/>
            <person name="Spatafora J.W."/>
            <person name="Yadav J.S."/>
            <person name="Aerts A."/>
            <person name="Benoit I."/>
            <person name="Boyd A."/>
            <person name="Carlson A."/>
            <person name="Copeland A."/>
            <person name="Coutinho P.M."/>
            <person name="de Vries R.P."/>
            <person name="Ferreira P."/>
            <person name="Findley K."/>
            <person name="Foster B."/>
            <person name="Gaskell J."/>
            <person name="Glotzer D."/>
            <person name="Gorecki P."/>
            <person name="Heitman J."/>
            <person name="Hesse C."/>
            <person name="Hori C."/>
            <person name="Igarashi K."/>
            <person name="Jurgens J.A."/>
            <person name="Kallen N."/>
            <person name="Kersten P."/>
            <person name="Kohler A."/>
            <person name="Kuees U."/>
            <person name="Kumar T.K.A."/>
            <person name="Kuo A."/>
            <person name="LaButti K."/>
            <person name="Larrondo L.F."/>
            <person name="Lindquist E."/>
            <person name="Ling A."/>
            <person name="Lombard V."/>
            <person name="Lucas S."/>
            <person name="Lundell T."/>
            <person name="Martin R."/>
            <person name="McLaughlin D.J."/>
            <person name="Morgenstern I."/>
            <person name="Morin E."/>
            <person name="Murat C."/>
            <person name="Nagy L.G."/>
            <person name="Nolan M."/>
            <person name="Ohm R.A."/>
            <person name="Patyshakuliyeva A."/>
            <person name="Rokas A."/>
            <person name="Ruiz-Duenas F.J."/>
            <person name="Sabat G."/>
            <person name="Salamov A."/>
            <person name="Samejima M."/>
            <person name="Schmutz J."/>
            <person name="Slot J.C."/>
            <person name="St John F."/>
            <person name="Stenlid J."/>
            <person name="Sun H."/>
            <person name="Sun S."/>
            <person name="Syed K."/>
            <person name="Tsang A."/>
            <person name="Wiebenga A."/>
            <person name="Young D."/>
            <person name="Pisabarro A."/>
            <person name="Eastwood D.C."/>
            <person name="Martin F."/>
            <person name="Cullen D."/>
            <person name="Grigoriev I.V."/>
            <person name="Hibbett D.S."/>
        </authorList>
    </citation>
    <scope>NUCLEOTIDE SEQUENCE [LARGE SCALE GENOMIC DNA]</scope>
    <source>
        <strain evidence="2 3">MD-104</strain>
    </source>
</reference>
<dbReference type="InterPro" id="IPR036397">
    <property type="entry name" value="RNaseH_sf"/>
</dbReference>
<dbReference type="PANTHER" id="PTHR28083:SF1">
    <property type="entry name" value="GOOD FOR FULL DBP5 ACTIVITY PROTEIN 2"/>
    <property type="match status" value="1"/>
</dbReference>
<dbReference type="InterPro" id="IPR040151">
    <property type="entry name" value="Gfd2/YDR514C-like"/>
</dbReference>
<dbReference type="OMA" id="MELDIIT"/>
<dbReference type="AlphaFoldDB" id="A0A2H3J6B7"/>
<proteinExistence type="predicted"/>
<dbReference type="EMBL" id="KB467831">
    <property type="protein sequence ID" value="PCH34289.1"/>
    <property type="molecule type" value="Genomic_DNA"/>
</dbReference>
<dbReference type="Pfam" id="PF21762">
    <property type="entry name" value="DEDDh_C"/>
    <property type="match status" value="1"/>
</dbReference>
<dbReference type="OrthoDB" id="5953249at2759"/>
<evidence type="ECO:0000313" key="2">
    <source>
        <dbReference type="EMBL" id="PCH34289.1"/>
    </source>
</evidence>
<gene>
    <name evidence="2" type="ORF">WOLCODRAFT_148353</name>
</gene>